<protein>
    <submittedName>
        <fullName evidence="1">Uncharacterized protein</fullName>
    </submittedName>
</protein>
<comment type="caution">
    <text evidence="1">The sequence shown here is derived from an EMBL/GenBank/DDBJ whole genome shotgun (WGS) entry which is preliminary data.</text>
</comment>
<name>A0AAD5REF4_PARTN</name>
<organism evidence="1 2">
    <name type="scientific">Parelaphostrongylus tenuis</name>
    <name type="common">Meningeal worm</name>
    <dbReference type="NCBI Taxonomy" id="148309"/>
    <lineage>
        <taxon>Eukaryota</taxon>
        <taxon>Metazoa</taxon>
        <taxon>Ecdysozoa</taxon>
        <taxon>Nematoda</taxon>
        <taxon>Chromadorea</taxon>
        <taxon>Rhabditida</taxon>
        <taxon>Rhabditina</taxon>
        <taxon>Rhabditomorpha</taxon>
        <taxon>Strongyloidea</taxon>
        <taxon>Metastrongylidae</taxon>
        <taxon>Parelaphostrongylus</taxon>
    </lineage>
</organism>
<sequence>MNDSLLRVKSHADVMLADPVNLTDAFAPKDITLSVSRSTIGRYNKVLPFEKIHFAVIHSRKFDPTGRSTPRGRTPVDRRLECSVTVRETRISHNTWTISGVSVAWNDA</sequence>
<reference evidence="1" key="1">
    <citation type="submission" date="2021-06" db="EMBL/GenBank/DDBJ databases">
        <title>Parelaphostrongylus tenuis whole genome reference sequence.</title>
        <authorList>
            <person name="Garwood T.J."/>
            <person name="Larsen P.A."/>
            <person name="Fountain-Jones N.M."/>
            <person name="Garbe J.R."/>
            <person name="Macchietto M.G."/>
            <person name="Kania S.A."/>
            <person name="Gerhold R.W."/>
            <person name="Richards J.E."/>
            <person name="Wolf T.M."/>
        </authorList>
    </citation>
    <scope>NUCLEOTIDE SEQUENCE</scope>
    <source>
        <strain evidence="1">MNPRO001-30</strain>
        <tissue evidence="1">Meninges</tissue>
    </source>
</reference>
<keyword evidence="2" id="KW-1185">Reference proteome</keyword>
<dbReference type="Proteomes" id="UP001196413">
    <property type="component" value="Unassembled WGS sequence"/>
</dbReference>
<evidence type="ECO:0000313" key="2">
    <source>
        <dbReference type="Proteomes" id="UP001196413"/>
    </source>
</evidence>
<evidence type="ECO:0000313" key="1">
    <source>
        <dbReference type="EMBL" id="KAJ1373094.1"/>
    </source>
</evidence>
<gene>
    <name evidence="1" type="ORF">KIN20_035425</name>
</gene>
<accession>A0AAD5REF4</accession>
<proteinExistence type="predicted"/>
<dbReference type="EMBL" id="JAHQIW010007224">
    <property type="protein sequence ID" value="KAJ1373094.1"/>
    <property type="molecule type" value="Genomic_DNA"/>
</dbReference>
<dbReference type="AlphaFoldDB" id="A0AAD5REF4"/>